<dbReference type="OrthoDB" id="296386at2759"/>
<dbReference type="PANTHER" id="PTHR12308:SF74">
    <property type="entry name" value="ANOCTAMIN"/>
    <property type="match status" value="1"/>
</dbReference>
<dbReference type="Proteomes" id="UP001152320">
    <property type="component" value="Chromosome 5"/>
</dbReference>
<comment type="similarity">
    <text evidence="2 6">Belongs to the anoctamin family.</text>
</comment>
<dbReference type="InterPro" id="IPR049452">
    <property type="entry name" value="Anoctamin_TM"/>
</dbReference>
<protein>
    <recommendedName>
        <fullName evidence="6">Anoctamin</fullName>
    </recommendedName>
</protein>
<dbReference type="InterPro" id="IPR007632">
    <property type="entry name" value="Anoctamin"/>
</dbReference>
<dbReference type="GO" id="GO:0005254">
    <property type="term" value="F:chloride channel activity"/>
    <property type="evidence" value="ECO:0007669"/>
    <property type="project" value="TreeGrafter"/>
</dbReference>
<name>A0A9Q1H9R5_HOLLE</name>
<evidence type="ECO:0000256" key="5">
    <source>
        <dbReference type="ARBA" id="ARBA00023136"/>
    </source>
</evidence>
<evidence type="ECO:0000259" key="7">
    <source>
        <dbReference type="Pfam" id="PF04547"/>
    </source>
</evidence>
<evidence type="ECO:0000313" key="9">
    <source>
        <dbReference type="Proteomes" id="UP001152320"/>
    </source>
</evidence>
<evidence type="ECO:0000256" key="2">
    <source>
        <dbReference type="ARBA" id="ARBA00009671"/>
    </source>
</evidence>
<reference evidence="8" key="1">
    <citation type="submission" date="2021-10" db="EMBL/GenBank/DDBJ databases">
        <title>Tropical sea cucumber genome reveals ecological adaptation and Cuvierian tubules defense mechanism.</title>
        <authorList>
            <person name="Chen T."/>
        </authorList>
    </citation>
    <scope>NUCLEOTIDE SEQUENCE</scope>
    <source>
        <strain evidence="8">Nanhai2018</strain>
        <tissue evidence="8">Muscle</tissue>
    </source>
</reference>
<evidence type="ECO:0000256" key="3">
    <source>
        <dbReference type="ARBA" id="ARBA00022692"/>
    </source>
</evidence>
<feature type="domain" description="Anoctamin transmembrane" evidence="7">
    <location>
        <begin position="44"/>
        <end position="85"/>
    </location>
</feature>
<evidence type="ECO:0000256" key="6">
    <source>
        <dbReference type="RuleBase" id="RU280814"/>
    </source>
</evidence>
<dbReference type="AlphaFoldDB" id="A0A9Q1H9R5"/>
<dbReference type="EMBL" id="JAIZAY010000005">
    <property type="protein sequence ID" value="KAJ8041157.1"/>
    <property type="molecule type" value="Genomic_DNA"/>
</dbReference>
<keyword evidence="3 6" id="KW-0812">Transmembrane</keyword>
<feature type="transmembrane region" description="Helical" evidence="6">
    <location>
        <begin position="57"/>
        <end position="78"/>
    </location>
</feature>
<organism evidence="8 9">
    <name type="scientific">Holothuria leucospilota</name>
    <name type="common">Black long sea cucumber</name>
    <name type="synonym">Mertensiothuria leucospilota</name>
    <dbReference type="NCBI Taxonomy" id="206669"/>
    <lineage>
        <taxon>Eukaryota</taxon>
        <taxon>Metazoa</taxon>
        <taxon>Echinodermata</taxon>
        <taxon>Eleutherozoa</taxon>
        <taxon>Echinozoa</taxon>
        <taxon>Holothuroidea</taxon>
        <taxon>Aspidochirotacea</taxon>
        <taxon>Aspidochirotida</taxon>
        <taxon>Holothuriidae</taxon>
        <taxon>Holothuria</taxon>
    </lineage>
</organism>
<keyword evidence="5 6" id="KW-0472">Membrane</keyword>
<proteinExistence type="inferred from homology"/>
<comment type="caution">
    <text evidence="8">The sequence shown here is derived from an EMBL/GenBank/DDBJ whole genome shotgun (WGS) entry which is preliminary data.</text>
</comment>
<evidence type="ECO:0000313" key="8">
    <source>
        <dbReference type="EMBL" id="KAJ8041157.1"/>
    </source>
</evidence>
<dbReference type="Pfam" id="PF04547">
    <property type="entry name" value="Anoctamin"/>
    <property type="match status" value="1"/>
</dbReference>
<dbReference type="GO" id="GO:0005886">
    <property type="term" value="C:plasma membrane"/>
    <property type="evidence" value="ECO:0007669"/>
    <property type="project" value="TreeGrafter"/>
</dbReference>
<evidence type="ECO:0000256" key="1">
    <source>
        <dbReference type="ARBA" id="ARBA00004141"/>
    </source>
</evidence>
<accession>A0A9Q1H9R5</accession>
<comment type="subcellular location">
    <subcellularLocation>
        <location evidence="1 6">Membrane</location>
        <topology evidence="1 6">Multi-pass membrane protein</topology>
    </subcellularLocation>
</comment>
<evidence type="ECO:0000256" key="4">
    <source>
        <dbReference type="ARBA" id="ARBA00022989"/>
    </source>
</evidence>
<gene>
    <name evidence="8" type="ORF">HOLleu_11895</name>
</gene>
<comment type="caution">
    <text evidence="6">Lacks conserved residue(s) required for the propagation of feature annotation.</text>
</comment>
<sequence>MSRGRSLSFLVEVKGHLRSLEICHVEWKTPIVFGGGQRSFEATAENHRLQSEYENNLILKLVVFDFANCFMCLFYIAFYMQDMARLKKVTSDTSWTLALN</sequence>
<keyword evidence="9" id="KW-1185">Reference proteome</keyword>
<keyword evidence="4 6" id="KW-1133">Transmembrane helix</keyword>
<dbReference type="PANTHER" id="PTHR12308">
    <property type="entry name" value="ANOCTAMIN"/>
    <property type="match status" value="1"/>
</dbReference>